<feature type="signal peptide" evidence="1">
    <location>
        <begin position="1"/>
        <end position="24"/>
    </location>
</feature>
<reference evidence="2 3" key="1">
    <citation type="submission" date="2019-06" db="EMBL/GenBank/DDBJ databases">
        <title>Spirosoma utsteinense sp. nov. isolated from Antarctic ice-free soils.</title>
        <authorList>
            <person name="Tahon G."/>
        </authorList>
    </citation>
    <scope>NUCLEOTIDE SEQUENCE [LARGE SCALE GENOMIC DNA]</scope>
    <source>
        <strain evidence="2 3">LMG 31447</strain>
    </source>
</reference>
<evidence type="ECO:0000313" key="2">
    <source>
        <dbReference type="EMBL" id="MBC3794509.1"/>
    </source>
</evidence>
<evidence type="ECO:0000313" key="3">
    <source>
        <dbReference type="Proteomes" id="UP000700732"/>
    </source>
</evidence>
<name>A0ABR6WDZ4_9BACT</name>
<gene>
    <name evidence="2" type="ORF">FH603_5038</name>
</gene>
<comment type="caution">
    <text evidence="2">The sequence shown here is derived from an EMBL/GenBank/DDBJ whole genome shotgun (WGS) entry which is preliminary data.</text>
</comment>
<protein>
    <submittedName>
        <fullName evidence="2">Uncharacterized protein</fullName>
    </submittedName>
</protein>
<dbReference type="EMBL" id="VFIA01000048">
    <property type="protein sequence ID" value="MBC3794509.1"/>
    <property type="molecule type" value="Genomic_DNA"/>
</dbReference>
<keyword evidence="3" id="KW-1185">Reference proteome</keyword>
<organism evidence="2 3">
    <name type="scientific">Spirosoma utsteinense</name>
    <dbReference type="NCBI Taxonomy" id="2585773"/>
    <lineage>
        <taxon>Bacteria</taxon>
        <taxon>Pseudomonadati</taxon>
        <taxon>Bacteroidota</taxon>
        <taxon>Cytophagia</taxon>
        <taxon>Cytophagales</taxon>
        <taxon>Cytophagaceae</taxon>
        <taxon>Spirosoma</taxon>
    </lineage>
</organism>
<proteinExistence type="predicted"/>
<evidence type="ECO:0000256" key="1">
    <source>
        <dbReference type="SAM" id="SignalP"/>
    </source>
</evidence>
<accession>A0ABR6WDZ4</accession>
<sequence>MLNKSLLLLFVLCSTAPASLFAQALPDLRQIRWGMPRPQVREAEPQKPTSVRRDKLVYSRIPLNDRTVGLEYDFNGDSLLSATYYYYATVSVTKADVLAAFSEFEGQLTEKYGPGKPIKTGDGRQINWLTPRTQITLAVGNVDRGWSTEIVYLCRVCGGGPPAVTSWKARKEIRDF</sequence>
<keyword evidence="1" id="KW-0732">Signal</keyword>
<dbReference type="Proteomes" id="UP000700732">
    <property type="component" value="Unassembled WGS sequence"/>
</dbReference>
<dbReference type="RefSeq" id="WP_186741114.1">
    <property type="nucleotide sequence ID" value="NZ_VFIA01000048.1"/>
</dbReference>
<feature type="chain" id="PRO_5045242632" evidence="1">
    <location>
        <begin position="25"/>
        <end position="176"/>
    </location>
</feature>